<evidence type="ECO:0000256" key="1">
    <source>
        <dbReference type="ARBA" id="ARBA00004496"/>
    </source>
</evidence>
<feature type="domain" description="Ig-like" evidence="6">
    <location>
        <begin position="745"/>
        <end position="842"/>
    </location>
</feature>
<feature type="region of interest" description="Disordered" evidence="5">
    <location>
        <begin position="155"/>
        <end position="179"/>
    </location>
</feature>
<dbReference type="PANTHER" id="PTHR35971">
    <property type="entry name" value="SI:DKEY-31G6.6"/>
    <property type="match status" value="1"/>
</dbReference>
<dbReference type="InterPro" id="IPR036179">
    <property type="entry name" value="Ig-like_dom_sf"/>
</dbReference>
<evidence type="ECO:0000256" key="5">
    <source>
        <dbReference type="SAM" id="MobiDB-lite"/>
    </source>
</evidence>
<dbReference type="InterPro" id="IPR013783">
    <property type="entry name" value="Ig-like_fold"/>
</dbReference>
<evidence type="ECO:0000313" key="8">
    <source>
        <dbReference type="Proteomes" id="UP001501844"/>
    </source>
</evidence>
<dbReference type="PANTHER" id="PTHR35971:SF5">
    <property type="entry name" value="OBSCURIN LIKE CYTOSKELETAL ADAPTOR 1"/>
    <property type="match status" value="1"/>
</dbReference>
<reference evidence="8" key="1">
    <citation type="journal article" date="2019" name="Int. J. Syst. Evol. Microbiol.">
        <title>The Global Catalogue of Microorganisms (GCM) 10K type strain sequencing project: providing services to taxonomists for standard genome sequencing and annotation.</title>
        <authorList>
            <consortium name="The Broad Institute Genomics Platform"/>
            <consortium name="The Broad Institute Genome Sequencing Center for Infectious Disease"/>
            <person name="Wu L."/>
            <person name="Ma J."/>
        </authorList>
    </citation>
    <scope>NUCLEOTIDE SEQUENCE [LARGE SCALE GENOMIC DNA]</scope>
    <source>
        <strain evidence="8">JCM 17917</strain>
    </source>
</reference>
<dbReference type="SUPFAM" id="SSF48726">
    <property type="entry name" value="Immunoglobulin"/>
    <property type="match status" value="6"/>
</dbReference>
<evidence type="ECO:0000256" key="2">
    <source>
        <dbReference type="ARBA" id="ARBA00022490"/>
    </source>
</evidence>
<evidence type="ECO:0000256" key="4">
    <source>
        <dbReference type="ARBA" id="ARBA00023157"/>
    </source>
</evidence>
<keyword evidence="8" id="KW-1185">Reference proteome</keyword>
<keyword evidence="4" id="KW-1015">Disulfide bond</keyword>
<dbReference type="SMART" id="SM00409">
    <property type="entry name" value="IG"/>
    <property type="match status" value="6"/>
</dbReference>
<feature type="domain" description="Ig-like" evidence="6">
    <location>
        <begin position="447"/>
        <end position="540"/>
    </location>
</feature>
<dbReference type="InterPro" id="IPR003599">
    <property type="entry name" value="Ig_sub"/>
</dbReference>
<comment type="caution">
    <text evidence="7">The sequence shown here is derived from an EMBL/GenBank/DDBJ whole genome shotgun (WGS) entry which is preliminary data.</text>
</comment>
<dbReference type="InterPro" id="IPR052385">
    <property type="entry name" value="Obscurin/Obscurin-like_Reg"/>
</dbReference>
<organism evidence="7 8">
    <name type="scientific">Nibribacter koreensis</name>
    <dbReference type="NCBI Taxonomy" id="1084519"/>
    <lineage>
        <taxon>Bacteria</taxon>
        <taxon>Pseudomonadati</taxon>
        <taxon>Bacteroidota</taxon>
        <taxon>Cytophagia</taxon>
        <taxon>Cytophagales</taxon>
        <taxon>Hymenobacteraceae</taxon>
        <taxon>Nibribacter</taxon>
    </lineage>
</organism>
<keyword evidence="2" id="KW-0963">Cytoplasm</keyword>
<accession>A0ABP8F548</accession>
<comment type="subcellular location">
    <subcellularLocation>
        <location evidence="1">Cytoplasm</location>
    </subcellularLocation>
</comment>
<dbReference type="PROSITE" id="PS50835">
    <property type="entry name" value="IG_LIKE"/>
    <property type="match status" value="4"/>
</dbReference>
<feature type="domain" description="Ig-like" evidence="6">
    <location>
        <begin position="346"/>
        <end position="444"/>
    </location>
</feature>
<gene>
    <name evidence="7" type="ORF">GCM10023183_01010</name>
</gene>
<dbReference type="RefSeq" id="WP_345161226.1">
    <property type="nucleotide sequence ID" value="NZ_BAABGX010000001.1"/>
</dbReference>
<feature type="domain" description="Ig-like" evidence="6">
    <location>
        <begin position="843"/>
        <end position="938"/>
    </location>
</feature>
<dbReference type="InterPro" id="IPR026444">
    <property type="entry name" value="Secre_tail"/>
</dbReference>
<dbReference type="Pfam" id="PF07679">
    <property type="entry name" value="I-set"/>
    <property type="match status" value="3"/>
</dbReference>
<dbReference type="NCBIfam" id="TIGR04183">
    <property type="entry name" value="Por_Secre_tail"/>
    <property type="match status" value="1"/>
</dbReference>
<dbReference type="Proteomes" id="UP001501844">
    <property type="component" value="Unassembled WGS sequence"/>
</dbReference>
<feature type="compositionally biased region" description="Low complexity" evidence="5">
    <location>
        <begin position="164"/>
        <end position="179"/>
    </location>
</feature>
<dbReference type="Gene3D" id="2.60.40.10">
    <property type="entry name" value="Immunoglobulins"/>
    <property type="match status" value="6"/>
</dbReference>
<name>A0ABP8F548_9BACT</name>
<dbReference type="EMBL" id="BAABGX010000001">
    <property type="protein sequence ID" value="GAA4295300.1"/>
    <property type="molecule type" value="Genomic_DNA"/>
</dbReference>
<protein>
    <recommendedName>
        <fullName evidence="6">Ig-like domain-containing protein</fullName>
    </recommendedName>
</protein>
<dbReference type="InterPro" id="IPR007110">
    <property type="entry name" value="Ig-like_dom"/>
</dbReference>
<sequence length="1358" mass="140389">MSSAVKANYVFKADKMSKSSFSILRFDQLLEYTLGTEVSVPTYALSLEKSMYDGGDFSLDFVASAPTTYDHSTGGGAYDDRTIGVDVVESLEGGDFACNDIVTFLTKVTVDGSPTDPMQSISLDYSFLADATGQSGVALGDITYVGLNTGTVSSGDGPGGTDGGMSANNNSSATLTSESLSGPLFQSGSKLLGTVQVTGLEAGETVIVRVDVRILCDPGSNPTGNLQANIIAGLVISPEDDNIQVGNQTVPFKNVGRILFPCAITGPATVCQGATSVYTDESGNDLDDVDNLWTVTGAASIIGSATGQTVQVQSTGTGNYTITLTISSEDGSAPDEVCSIPVTVNPNATLTTPDADIVCEGENAVFSSTVSGGGTGVDGADIMWYIGTSSTAIIDDDTNYDIVVSGNTSTLTIITTAELDEAIYHAKVSGTGICGSDDESASLTVHPNNSLTALTNARKCEGENASFSTTVSGGGPGVDGNDITWYKGATPIADDDDYNIVVSGNTSTLTILTVVETDEDTYHAKVSGQNICGSSDQSATLVVDPNSALTALAAVRECAGEDVSFASTVSGGGPGVDGADIIWYNGLTAIVDNNTKYDIVVSGNTSTLHILDIVEGDEGTYHAKVGGTGICGTDDESAMLTVDPNATLSALTPETECEGASASFSSTVTGGGPGVDGADIAWYKGTSIVALVDDDTKYNIVVSGNTSTLNILSLVEGDEAVYHAKIGGTDICGTDDESAMLTVEPGTSLTALTQETECAGANATFESTVSGGGAGVDGSDIAWYKGETLLTDDADYNIVVDGNKSTLTILAVEAGDAGTYHAKVGGMGICGTADQSAALIVTPNTTLTALTAVQECEGSDITFSSTVSGGGTGVDGNDISWYKGMTLLSDNTDYDIVVLGNTSTLHVLDIAEGDEGTYHAKVGGTGICGTDDESAALTVDPCSKVELQKLTDGVVDNTKDWTFTLSEGNTLLASATTLNDADGILFDGLTLSKDKTYTICETNVGAGFAVVIQYYDANGVLQEVPWFDPQTVNGGGDFNQGEAVGNYCFYIGAGTALPLPANIEEGTTLELRIRINNVPPPGGNARTPGYWKNWSSCTGGKQYINVMAARANGGDKADFWLLDDHLPHTLWTNPASGATCNQMSSFTITTCRQAFLILSETQNGGKGAKMASDAAYKLAKHLMTYQLNKKSGTYECASAASAATQAEALLAKYCFNGTASSYLSSKGKGGGTDYQLALSLAKTLDAYNNNLPCATTTVATNSVTSTSSLYAAENSLKMFPNPFSSRGNVEFIIELGGEYELVLHDMSGRVVQHLSAGTAQAGKRYNVALDGANLKEGLYLARLTSGTMTQTIRIILKR</sequence>
<evidence type="ECO:0000256" key="3">
    <source>
        <dbReference type="ARBA" id="ARBA00022553"/>
    </source>
</evidence>
<proteinExistence type="predicted"/>
<dbReference type="CDD" id="cd00096">
    <property type="entry name" value="Ig"/>
    <property type="match status" value="1"/>
</dbReference>
<evidence type="ECO:0000259" key="6">
    <source>
        <dbReference type="PROSITE" id="PS50835"/>
    </source>
</evidence>
<dbReference type="InterPro" id="IPR013098">
    <property type="entry name" value="Ig_I-set"/>
</dbReference>
<evidence type="ECO:0000313" key="7">
    <source>
        <dbReference type="EMBL" id="GAA4295300.1"/>
    </source>
</evidence>
<keyword evidence="3" id="KW-0597">Phosphoprotein</keyword>